<protein>
    <submittedName>
        <fullName evidence="1">Uncharacterized protein</fullName>
    </submittedName>
</protein>
<evidence type="ECO:0000313" key="1">
    <source>
        <dbReference type="EMBL" id="ALN81483.1"/>
    </source>
</evidence>
<dbReference type="EMBL" id="CP011129">
    <property type="protein sequence ID" value="ALN81483.1"/>
    <property type="molecule type" value="Genomic_DNA"/>
</dbReference>
<proteinExistence type="predicted"/>
<sequence length="70" mass="7479">MGSRPDSTRATASNASEGVPEALFVAMELLLKERGADVRATPDPALAKVKAVWHRARSSRHGGDDRCCDS</sequence>
<dbReference type="Proteomes" id="UP000060787">
    <property type="component" value="Chromosome"/>
</dbReference>
<dbReference type="AlphaFoldDB" id="A0A0S2DXK9"/>
<gene>
    <name evidence="1" type="ORF">LA76x_3357</name>
</gene>
<name>A0A0S2DXK9_LYSAN</name>
<reference evidence="1 2" key="1">
    <citation type="journal article" date="2015" name="BMC Genomics">
        <title>Comparative genomics and metabolic profiling of the genus Lysobacter.</title>
        <authorList>
            <person name="de Bruijn I."/>
            <person name="Cheng X."/>
            <person name="de Jager V."/>
            <person name="Exposito R.G."/>
            <person name="Watrous J."/>
            <person name="Patel N."/>
            <person name="Postma J."/>
            <person name="Dorrestein P.C."/>
            <person name="Kobayashi D."/>
            <person name="Raaijmakers J.M."/>
        </authorList>
    </citation>
    <scope>NUCLEOTIDE SEQUENCE [LARGE SCALE GENOMIC DNA]</scope>
    <source>
        <strain evidence="1 2">76</strain>
    </source>
</reference>
<evidence type="ECO:0000313" key="2">
    <source>
        <dbReference type="Proteomes" id="UP000060787"/>
    </source>
</evidence>
<accession>A0A0S2DXK9</accession>
<dbReference type="STRING" id="84531.LA76x_3357"/>
<dbReference type="KEGG" id="laq:GLA29479_2388"/>
<dbReference type="PATRIC" id="fig|84531.7.peg.2340"/>
<organism evidence="1 2">
    <name type="scientific">Lysobacter antibioticus</name>
    <dbReference type="NCBI Taxonomy" id="84531"/>
    <lineage>
        <taxon>Bacteria</taxon>
        <taxon>Pseudomonadati</taxon>
        <taxon>Pseudomonadota</taxon>
        <taxon>Gammaproteobacteria</taxon>
        <taxon>Lysobacterales</taxon>
        <taxon>Lysobacteraceae</taxon>
        <taxon>Lysobacter</taxon>
    </lineage>
</organism>
<keyword evidence="2" id="KW-1185">Reference proteome</keyword>
<dbReference type="KEGG" id="lab:LA76x_3357"/>